<evidence type="ECO:0000313" key="2">
    <source>
        <dbReference type="EMBL" id="CAR22866.1"/>
    </source>
</evidence>
<feature type="region of interest" description="Disordered" evidence="1">
    <location>
        <begin position="19"/>
        <end position="43"/>
    </location>
</feature>
<dbReference type="RefSeq" id="XP_002553304.1">
    <property type="nucleotide sequence ID" value="XM_002553258.1"/>
</dbReference>
<evidence type="ECO:0000256" key="1">
    <source>
        <dbReference type="SAM" id="MobiDB-lite"/>
    </source>
</evidence>
<proteinExistence type="predicted"/>
<dbReference type="GeneID" id="8295546"/>
<gene>
    <name evidence="2" type="ordered locus">KLTH0D13662g</name>
</gene>
<reference evidence="2 3" key="1">
    <citation type="journal article" date="2009" name="Genome Res.">
        <title>Comparative genomics of protoploid Saccharomycetaceae.</title>
        <authorList>
            <consortium name="The Genolevures Consortium"/>
            <person name="Souciet J.-L."/>
            <person name="Dujon B."/>
            <person name="Gaillardin C."/>
            <person name="Johnston M."/>
            <person name="Baret P.V."/>
            <person name="Cliften P."/>
            <person name="Sherman D.J."/>
            <person name="Weissenbach J."/>
            <person name="Westhof E."/>
            <person name="Wincker P."/>
            <person name="Jubin C."/>
            <person name="Poulain J."/>
            <person name="Barbe V."/>
            <person name="Segurens B."/>
            <person name="Artiguenave F."/>
            <person name="Anthouard V."/>
            <person name="Vacherie B."/>
            <person name="Val M.-E."/>
            <person name="Fulton R.S."/>
            <person name="Minx P."/>
            <person name="Wilson R."/>
            <person name="Durrens P."/>
            <person name="Jean G."/>
            <person name="Marck C."/>
            <person name="Martin T."/>
            <person name="Nikolski M."/>
            <person name="Rolland T."/>
            <person name="Seret M.-L."/>
            <person name="Casaregola S."/>
            <person name="Despons L."/>
            <person name="Fairhead C."/>
            <person name="Fischer G."/>
            <person name="Lafontaine I."/>
            <person name="Leh V."/>
            <person name="Lemaire M."/>
            <person name="de Montigny J."/>
            <person name="Neuveglise C."/>
            <person name="Thierry A."/>
            <person name="Blanc-Lenfle I."/>
            <person name="Bleykasten C."/>
            <person name="Diffels J."/>
            <person name="Fritsch E."/>
            <person name="Frangeul L."/>
            <person name="Goeffon A."/>
            <person name="Jauniaux N."/>
            <person name="Kachouri-Lafond R."/>
            <person name="Payen C."/>
            <person name="Potier S."/>
            <person name="Pribylova L."/>
            <person name="Ozanne C."/>
            <person name="Richard G.-F."/>
            <person name="Sacerdot C."/>
            <person name="Straub M.-L."/>
            <person name="Talla E."/>
        </authorList>
    </citation>
    <scope>NUCLEOTIDE SEQUENCE [LARGE SCALE GENOMIC DNA]</scope>
    <source>
        <strain evidence="3">ATCC 56472 / CBS 6340 / NRRL Y-8284</strain>
    </source>
</reference>
<dbReference type="KEGG" id="lth:KLTH0D13662g"/>
<protein>
    <submittedName>
        <fullName evidence="2">KLTH0D13662p</fullName>
    </submittedName>
</protein>
<sequence>MAPKTQALSPFRVLLPQQHAGRRMSPCEEADWTSRRDTRSEPSLVRAPGTLRHAAAARAVAKHRVLHTAGPAALSQREKGTLATTTVHIVLHEWLCYVTTSTSPGRVFSAPLSAVYCSTCYPGRSPLRLAPPRRATNFCTHWPLIRPCVAAFIVPSEKKNPRNSDVMPGPQSDLSGMRWCIQYETPRLDRVSEISPRRYISSGGKPLKPGVPRPFAHNTQHAARDMKMWTLRLGCSRSAYRAI</sequence>
<dbReference type="HOGENOM" id="CLU_1142762_0_0_1"/>
<organism evidence="2 3">
    <name type="scientific">Lachancea thermotolerans (strain ATCC 56472 / CBS 6340 / NRRL Y-8284)</name>
    <name type="common">Yeast</name>
    <name type="synonym">Kluyveromyces thermotolerans</name>
    <dbReference type="NCBI Taxonomy" id="559295"/>
    <lineage>
        <taxon>Eukaryota</taxon>
        <taxon>Fungi</taxon>
        <taxon>Dikarya</taxon>
        <taxon>Ascomycota</taxon>
        <taxon>Saccharomycotina</taxon>
        <taxon>Saccharomycetes</taxon>
        <taxon>Saccharomycetales</taxon>
        <taxon>Saccharomycetaceae</taxon>
        <taxon>Lachancea</taxon>
    </lineage>
</organism>
<keyword evidence="3" id="KW-1185">Reference proteome</keyword>
<dbReference type="AlphaFoldDB" id="C5DFB1"/>
<dbReference type="EMBL" id="CU928168">
    <property type="protein sequence ID" value="CAR22866.1"/>
    <property type="molecule type" value="Genomic_DNA"/>
</dbReference>
<accession>C5DFB1</accession>
<name>C5DFB1_LACTC</name>
<dbReference type="InParanoid" id="C5DFB1"/>
<evidence type="ECO:0000313" key="3">
    <source>
        <dbReference type="Proteomes" id="UP000002036"/>
    </source>
</evidence>
<dbReference type="Proteomes" id="UP000002036">
    <property type="component" value="Chromosome D"/>
</dbReference>